<evidence type="ECO:0000313" key="3">
    <source>
        <dbReference type="Proteomes" id="UP001497512"/>
    </source>
</evidence>
<gene>
    <name evidence="2" type="ORF">CSSPTR1EN2_LOCUS9437</name>
</gene>
<evidence type="ECO:0008006" key="4">
    <source>
        <dbReference type="Google" id="ProtNLM"/>
    </source>
</evidence>
<evidence type="ECO:0000256" key="1">
    <source>
        <dbReference type="SAM" id="MobiDB-lite"/>
    </source>
</evidence>
<reference evidence="2" key="1">
    <citation type="submission" date="2024-02" db="EMBL/GenBank/DDBJ databases">
        <authorList>
            <consortium name="ELIXIR-Norway"/>
            <consortium name="Elixir Norway"/>
        </authorList>
    </citation>
    <scope>NUCLEOTIDE SEQUENCE</scope>
</reference>
<accession>A0ABP0U2R6</accession>
<dbReference type="Proteomes" id="UP001497512">
    <property type="component" value="Chromosome 17"/>
</dbReference>
<name>A0ABP0U2R6_9BRYO</name>
<organism evidence="2 3">
    <name type="scientific">Sphagnum troendelagicum</name>
    <dbReference type="NCBI Taxonomy" id="128251"/>
    <lineage>
        <taxon>Eukaryota</taxon>
        <taxon>Viridiplantae</taxon>
        <taxon>Streptophyta</taxon>
        <taxon>Embryophyta</taxon>
        <taxon>Bryophyta</taxon>
        <taxon>Sphagnophytina</taxon>
        <taxon>Sphagnopsida</taxon>
        <taxon>Sphagnales</taxon>
        <taxon>Sphagnaceae</taxon>
        <taxon>Sphagnum</taxon>
    </lineage>
</organism>
<sequence>MGDAGPANASRGVRHHRPQDSVGSPPRKTTHKRPRPWWRALEGTGAAQGRPNQIAHPREGPLQRGPKLAPRSSKAEDTPKLNVGKHCKRLAQRKTGTPEVGPILHRRDLKTKDWKSLSDLGLSYHTTNREALETITNSIPWRPDEQGSQVKKGDWIAKPTPEWVYLVLECAPATAKVFEFRKTDPKGRIQASLSRPLTIATNQYRQIRVLLQDYPGSALKIAREPPDPRKKQRTH</sequence>
<protein>
    <recommendedName>
        <fullName evidence="4">LAGLIDADG homing endonuclease</fullName>
    </recommendedName>
</protein>
<proteinExistence type="predicted"/>
<dbReference type="EMBL" id="OZ019909">
    <property type="protein sequence ID" value="CAK9208945.1"/>
    <property type="molecule type" value="Genomic_DNA"/>
</dbReference>
<keyword evidence="3" id="KW-1185">Reference proteome</keyword>
<feature type="region of interest" description="Disordered" evidence="1">
    <location>
        <begin position="1"/>
        <end position="84"/>
    </location>
</feature>
<evidence type="ECO:0000313" key="2">
    <source>
        <dbReference type="EMBL" id="CAK9208945.1"/>
    </source>
</evidence>